<feature type="compositionally biased region" description="Basic and acidic residues" evidence="1">
    <location>
        <begin position="27"/>
        <end position="41"/>
    </location>
</feature>
<dbReference type="EMBL" id="JAGYPG010000002">
    <property type="protein sequence ID" value="MBS4195429.1"/>
    <property type="molecule type" value="Genomic_DNA"/>
</dbReference>
<keyword evidence="3" id="KW-1185">Reference proteome</keyword>
<name>A0A942TFF5_9BACI</name>
<dbReference type="Proteomes" id="UP000681414">
    <property type="component" value="Unassembled WGS sequence"/>
</dbReference>
<dbReference type="RefSeq" id="WP_213124647.1">
    <property type="nucleotide sequence ID" value="NZ_JAGYPG010000002.1"/>
</dbReference>
<comment type="caution">
    <text evidence="2">The sequence shown here is derived from an EMBL/GenBank/DDBJ whole genome shotgun (WGS) entry which is preliminary data.</text>
</comment>
<accession>A0A942TFF5</accession>
<organism evidence="2 3">
    <name type="scientific">Lederbergia citri</name>
    <dbReference type="NCBI Taxonomy" id="2833580"/>
    <lineage>
        <taxon>Bacteria</taxon>
        <taxon>Bacillati</taxon>
        <taxon>Bacillota</taxon>
        <taxon>Bacilli</taxon>
        <taxon>Bacillales</taxon>
        <taxon>Bacillaceae</taxon>
        <taxon>Lederbergia</taxon>
    </lineage>
</organism>
<gene>
    <name evidence="2" type="ORF">KHA97_10215</name>
</gene>
<feature type="region of interest" description="Disordered" evidence="1">
    <location>
        <begin position="27"/>
        <end position="74"/>
    </location>
</feature>
<evidence type="ECO:0000313" key="3">
    <source>
        <dbReference type="Proteomes" id="UP000681414"/>
    </source>
</evidence>
<evidence type="ECO:0000313" key="2">
    <source>
        <dbReference type="EMBL" id="MBS4195429.1"/>
    </source>
</evidence>
<evidence type="ECO:0000256" key="1">
    <source>
        <dbReference type="SAM" id="MobiDB-lite"/>
    </source>
</evidence>
<reference evidence="2 3" key="1">
    <citation type="submission" date="2021-05" db="EMBL/GenBank/DDBJ databases">
        <title>Novel Bacillus species.</title>
        <authorList>
            <person name="Liu G."/>
        </authorList>
    </citation>
    <scope>NUCLEOTIDE SEQUENCE [LARGE SCALE GENOMIC DNA]</scope>
    <source>
        <strain evidence="3">FJAT-49780</strain>
    </source>
</reference>
<dbReference type="AlphaFoldDB" id="A0A942TFF5"/>
<proteinExistence type="predicted"/>
<sequence>MSNEKKPKEIHVENLIIHAQNVEFVDDGHNREREVQREAPPMRDPWGFFWGRPVGPPEEAAEVTQTENEAEKEN</sequence>
<protein>
    <submittedName>
        <fullName evidence="2">Uncharacterized protein</fullName>
    </submittedName>
</protein>